<name>A0A949TJU2_9CLOT</name>
<dbReference type="AlphaFoldDB" id="A0A949TJU2"/>
<dbReference type="RefSeq" id="WP_218320683.1">
    <property type="nucleotide sequence ID" value="NZ_JAEEGC010000050.1"/>
</dbReference>
<evidence type="ECO:0000313" key="1">
    <source>
        <dbReference type="EMBL" id="MBV7273615.1"/>
    </source>
</evidence>
<keyword evidence="2" id="KW-1185">Reference proteome</keyword>
<accession>A0A949TJU2</accession>
<proteinExistence type="predicted"/>
<comment type="caution">
    <text evidence="1">The sequence shown here is derived from an EMBL/GenBank/DDBJ whole genome shotgun (WGS) entry which is preliminary data.</text>
</comment>
<sequence length="116" mass="13600">MFRLKADIILRGRYSKFINKKEISKYLEHVFMKSVDESIDDYNAGIDNKIDFIICKDKINCHISCSSYEKVLQIAQVVLKLDNLNFLDYEFEVKSLELKELEETDISNSIVNFGTY</sequence>
<protein>
    <submittedName>
        <fullName evidence="1">Uncharacterized protein</fullName>
    </submittedName>
</protein>
<gene>
    <name evidence="1" type="ORF">I6U48_11905</name>
</gene>
<organism evidence="1 2">
    <name type="scientific">Clostridium thailandense</name>
    <dbReference type="NCBI Taxonomy" id="2794346"/>
    <lineage>
        <taxon>Bacteria</taxon>
        <taxon>Bacillati</taxon>
        <taxon>Bacillota</taxon>
        <taxon>Clostridia</taxon>
        <taxon>Eubacteriales</taxon>
        <taxon>Clostridiaceae</taxon>
        <taxon>Clostridium</taxon>
    </lineage>
</organism>
<dbReference type="Proteomes" id="UP000694308">
    <property type="component" value="Unassembled WGS sequence"/>
</dbReference>
<evidence type="ECO:0000313" key="2">
    <source>
        <dbReference type="Proteomes" id="UP000694308"/>
    </source>
</evidence>
<dbReference type="EMBL" id="JAEEGC010000050">
    <property type="protein sequence ID" value="MBV7273615.1"/>
    <property type="molecule type" value="Genomic_DNA"/>
</dbReference>
<reference evidence="1" key="1">
    <citation type="submission" date="2020-12" db="EMBL/GenBank/DDBJ databases">
        <title>Clostridium thailandense sp. nov., a novel acetogenic bacterium isolated from peat land soil in Thailand.</title>
        <authorList>
            <person name="Chaikitkaew S."/>
            <person name="Birkeland N.K."/>
        </authorList>
    </citation>
    <scope>NUCLEOTIDE SEQUENCE</scope>
    <source>
        <strain evidence="1">PL3</strain>
    </source>
</reference>